<protein>
    <recommendedName>
        <fullName evidence="4">Lipoprotein</fullName>
    </recommendedName>
</protein>
<dbReference type="EMBL" id="CP032549">
    <property type="protein sequence ID" value="QIV88695.1"/>
    <property type="molecule type" value="Genomic_DNA"/>
</dbReference>
<keyword evidence="1" id="KW-0732">Signal</keyword>
<feature type="chain" id="PRO_5038853019" description="Lipoprotein" evidence="1">
    <location>
        <begin position="23"/>
        <end position="178"/>
    </location>
</feature>
<dbReference type="PROSITE" id="PS51257">
    <property type="entry name" value="PROKAR_LIPOPROTEIN"/>
    <property type="match status" value="1"/>
</dbReference>
<gene>
    <name evidence="2" type="ORF">D3791_07435</name>
</gene>
<accession>A0A6H0SQR6</accession>
<dbReference type="AlphaFoldDB" id="A0A6H0SQR6"/>
<reference evidence="2 3" key="1">
    <citation type="submission" date="2018-09" db="EMBL/GenBank/DDBJ databases">
        <title>Glutamicibacter mishrai S5-52T (LMG 29155T = KCTC 39846T).</title>
        <authorList>
            <person name="Das S.K."/>
        </authorList>
    </citation>
    <scope>NUCLEOTIDE SEQUENCE [LARGE SCALE GENOMIC DNA]</scope>
    <source>
        <strain evidence="2 3">S5-52</strain>
    </source>
</reference>
<evidence type="ECO:0000313" key="3">
    <source>
        <dbReference type="Proteomes" id="UP000502331"/>
    </source>
</evidence>
<dbReference type="Proteomes" id="UP000502331">
    <property type="component" value="Chromosome"/>
</dbReference>
<evidence type="ECO:0000313" key="2">
    <source>
        <dbReference type="EMBL" id="QIV88695.1"/>
    </source>
</evidence>
<evidence type="ECO:0008006" key="4">
    <source>
        <dbReference type="Google" id="ProtNLM"/>
    </source>
</evidence>
<dbReference type="RefSeq" id="WP_172511789.1">
    <property type="nucleotide sequence ID" value="NZ_CP032549.1"/>
</dbReference>
<name>A0A6H0SQR6_9MICC</name>
<evidence type="ECO:0000256" key="1">
    <source>
        <dbReference type="SAM" id="SignalP"/>
    </source>
</evidence>
<keyword evidence="3" id="KW-1185">Reference proteome</keyword>
<organism evidence="2 3">
    <name type="scientific">Glutamicibacter mishrai</name>
    <dbReference type="NCBI Taxonomy" id="1775880"/>
    <lineage>
        <taxon>Bacteria</taxon>
        <taxon>Bacillati</taxon>
        <taxon>Actinomycetota</taxon>
        <taxon>Actinomycetes</taxon>
        <taxon>Micrococcales</taxon>
        <taxon>Micrococcaceae</taxon>
        <taxon>Glutamicibacter</taxon>
    </lineage>
</organism>
<feature type="signal peptide" evidence="1">
    <location>
        <begin position="1"/>
        <end position="22"/>
    </location>
</feature>
<sequence>MMKKKYVAAALMAAPLSLVLSGCSVSDLLVDKYDESTEKTAKTSEEAVSGELLPTWVPKGGRDVKLVQRNTGMERIFVMDYSGEVPGEQCVPIKSTGHPSEAELKKAYASDSRTKDFEANEISATRTLEADWWPEGAENQTTDLCGRFWVHVADDKLYAFAPDANSTVKSVQQERDAS</sequence>
<proteinExistence type="predicted"/>